<keyword evidence="6" id="KW-0342">GTP-binding</keyword>
<gene>
    <name evidence="9" type="ORF">Pla123a_46620</name>
</gene>
<keyword evidence="5" id="KW-0460">Magnesium</keyword>
<dbReference type="RefSeq" id="WP_146591452.1">
    <property type="nucleotide sequence ID" value="NZ_SJPO01000015.1"/>
</dbReference>
<evidence type="ECO:0000313" key="10">
    <source>
        <dbReference type="Proteomes" id="UP000318478"/>
    </source>
</evidence>
<dbReference type="Proteomes" id="UP000318478">
    <property type="component" value="Unassembled WGS sequence"/>
</dbReference>
<keyword evidence="2" id="KW-0808">Transferase</keyword>
<evidence type="ECO:0000256" key="1">
    <source>
        <dbReference type="ARBA" id="ARBA00022490"/>
    </source>
</evidence>
<protein>
    <submittedName>
        <fullName evidence="9">Molybdopterin-guanine dinucleotide biosynthesis protein MobA</fullName>
    </submittedName>
</protein>
<dbReference type="GO" id="GO:0046872">
    <property type="term" value="F:metal ion binding"/>
    <property type="evidence" value="ECO:0007669"/>
    <property type="project" value="UniProtKB-KW"/>
</dbReference>
<dbReference type="Gene3D" id="3.90.550.10">
    <property type="entry name" value="Spore Coat Polysaccharide Biosynthesis Protein SpsA, Chain A"/>
    <property type="match status" value="1"/>
</dbReference>
<proteinExistence type="predicted"/>
<evidence type="ECO:0000256" key="5">
    <source>
        <dbReference type="ARBA" id="ARBA00022842"/>
    </source>
</evidence>
<evidence type="ECO:0000256" key="4">
    <source>
        <dbReference type="ARBA" id="ARBA00022741"/>
    </source>
</evidence>
<dbReference type="SUPFAM" id="SSF53448">
    <property type="entry name" value="Nucleotide-diphospho-sugar transferases"/>
    <property type="match status" value="1"/>
</dbReference>
<keyword evidence="4" id="KW-0547">Nucleotide-binding</keyword>
<dbReference type="InterPro" id="IPR029044">
    <property type="entry name" value="Nucleotide-diphossugar_trans"/>
</dbReference>
<keyword evidence="7" id="KW-0501">Molybdenum cofactor biosynthesis</keyword>
<dbReference type="InterPro" id="IPR025877">
    <property type="entry name" value="MobA-like_NTP_Trfase"/>
</dbReference>
<dbReference type="PANTHER" id="PTHR19136">
    <property type="entry name" value="MOLYBDENUM COFACTOR GUANYLYLTRANSFERASE"/>
    <property type="match status" value="1"/>
</dbReference>
<reference evidence="9 10" key="1">
    <citation type="submission" date="2019-02" db="EMBL/GenBank/DDBJ databases">
        <title>Deep-cultivation of Planctomycetes and their phenomic and genomic characterization uncovers novel biology.</title>
        <authorList>
            <person name="Wiegand S."/>
            <person name="Jogler M."/>
            <person name="Boedeker C."/>
            <person name="Pinto D."/>
            <person name="Vollmers J."/>
            <person name="Rivas-Marin E."/>
            <person name="Kohn T."/>
            <person name="Peeters S.H."/>
            <person name="Heuer A."/>
            <person name="Rast P."/>
            <person name="Oberbeckmann S."/>
            <person name="Bunk B."/>
            <person name="Jeske O."/>
            <person name="Meyerdierks A."/>
            <person name="Storesund J.E."/>
            <person name="Kallscheuer N."/>
            <person name="Luecker S."/>
            <person name="Lage O.M."/>
            <person name="Pohl T."/>
            <person name="Merkel B.J."/>
            <person name="Hornburger P."/>
            <person name="Mueller R.-W."/>
            <person name="Bruemmer F."/>
            <person name="Labrenz M."/>
            <person name="Spormann A.M."/>
            <person name="Op Den Camp H."/>
            <person name="Overmann J."/>
            <person name="Amann R."/>
            <person name="Jetten M.S.M."/>
            <person name="Mascher T."/>
            <person name="Medema M.H."/>
            <person name="Devos D.P."/>
            <person name="Kaster A.-K."/>
            <person name="Ovreas L."/>
            <person name="Rohde M."/>
            <person name="Galperin M.Y."/>
            <person name="Jogler C."/>
        </authorList>
    </citation>
    <scope>NUCLEOTIDE SEQUENCE [LARGE SCALE GENOMIC DNA]</scope>
    <source>
        <strain evidence="9 10">Pla123a</strain>
    </source>
</reference>
<accession>A0A5C5XWS4</accession>
<dbReference type="EMBL" id="SJPO01000015">
    <property type="protein sequence ID" value="TWT66773.1"/>
    <property type="molecule type" value="Genomic_DNA"/>
</dbReference>
<keyword evidence="1" id="KW-0963">Cytoplasm</keyword>
<evidence type="ECO:0000256" key="3">
    <source>
        <dbReference type="ARBA" id="ARBA00022723"/>
    </source>
</evidence>
<keyword evidence="10" id="KW-1185">Reference proteome</keyword>
<keyword evidence="3" id="KW-0479">Metal-binding</keyword>
<dbReference type="CDD" id="cd02503">
    <property type="entry name" value="MobA"/>
    <property type="match status" value="1"/>
</dbReference>
<dbReference type="AlphaFoldDB" id="A0A5C5XWS4"/>
<organism evidence="9 10">
    <name type="scientific">Posidoniimonas polymericola</name>
    <dbReference type="NCBI Taxonomy" id="2528002"/>
    <lineage>
        <taxon>Bacteria</taxon>
        <taxon>Pseudomonadati</taxon>
        <taxon>Planctomycetota</taxon>
        <taxon>Planctomycetia</taxon>
        <taxon>Pirellulales</taxon>
        <taxon>Lacipirellulaceae</taxon>
        <taxon>Posidoniimonas</taxon>
    </lineage>
</organism>
<evidence type="ECO:0000256" key="6">
    <source>
        <dbReference type="ARBA" id="ARBA00023134"/>
    </source>
</evidence>
<evidence type="ECO:0000256" key="7">
    <source>
        <dbReference type="ARBA" id="ARBA00023150"/>
    </source>
</evidence>
<dbReference type="GO" id="GO:0005525">
    <property type="term" value="F:GTP binding"/>
    <property type="evidence" value="ECO:0007669"/>
    <property type="project" value="UniProtKB-KW"/>
</dbReference>
<feature type="domain" description="MobA-like NTP transferase" evidence="8">
    <location>
        <begin position="10"/>
        <end position="167"/>
    </location>
</feature>
<dbReference type="InterPro" id="IPR013482">
    <property type="entry name" value="Molybde_CF_guanTrfase"/>
</dbReference>
<dbReference type="Pfam" id="PF12804">
    <property type="entry name" value="NTP_transf_3"/>
    <property type="match status" value="1"/>
</dbReference>
<evidence type="ECO:0000313" key="9">
    <source>
        <dbReference type="EMBL" id="TWT66773.1"/>
    </source>
</evidence>
<dbReference type="PANTHER" id="PTHR19136:SF81">
    <property type="entry name" value="MOLYBDENUM COFACTOR GUANYLYLTRANSFERASE"/>
    <property type="match status" value="1"/>
</dbReference>
<dbReference type="OrthoDB" id="9788394at2"/>
<evidence type="ECO:0000256" key="2">
    <source>
        <dbReference type="ARBA" id="ARBA00022679"/>
    </source>
</evidence>
<name>A0A5C5XWS4_9BACT</name>
<comment type="caution">
    <text evidence="9">The sequence shown here is derived from an EMBL/GenBank/DDBJ whole genome shotgun (WGS) entry which is preliminary data.</text>
</comment>
<dbReference type="GO" id="GO:0016779">
    <property type="term" value="F:nucleotidyltransferase activity"/>
    <property type="evidence" value="ECO:0007669"/>
    <property type="project" value="TreeGrafter"/>
</dbReference>
<sequence>MSTPFARRGAVVLCGGESRRMGRDKASLPFGDETLLSRTLRRAADWAPADNLVCVAAANQTLPKLPAGVRVVRDRKPGKGPLPALGWGLETLSDRCDAVLAVGCDYPLLSTAFVELLYSHLDDKPWASVQIGDQLQPLPAVLRVSLAAAIATQLADGKSSLRGLLSANPGNVLPEHLARQADPYLFSLTNCNDDRAYRRALELAGFGVD</sequence>
<evidence type="ECO:0000259" key="8">
    <source>
        <dbReference type="Pfam" id="PF12804"/>
    </source>
</evidence>
<dbReference type="GO" id="GO:0006777">
    <property type="term" value="P:Mo-molybdopterin cofactor biosynthetic process"/>
    <property type="evidence" value="ECO:0007669"/>
    <property type="project" value="UniProtKB-KW"/>
</dbReference>